<proteinExistence type="predicted"/>
<gene>
    <name evidence="1" type="ORF">V474_08955</name>
</gene>
<dbReference type="Proteomes" id="UP000052268">
    <property type="component" value="Unassembled WGS sequence"/>
</dbReference>
<reference evidence="1 2" key="1">
    <citation type="journal article" date="2015" name="G3 (Bethesda)">
        <title>Insights into Ongoing Evolution of the Hexachlorocyclohexane Catabolic Pathway from Comparative Genomics of Ten Sphingomonadaceae Strains.</title>
        <authorList>
            <person name="Pearce S.L."/>
            <person name="Oakeshott J.G."/>
            <person name="Pandey G."/>
        </authorList>
    </citation>
    <scope>NUCLEOTIDE SEQUENCE [LARGE SCALE GENOMIC DNA]</scope>
    <source>
        <strain evidence="1 2">LL02</strain>
    </source>
</reference>
<organism evidence="1 2">
    <name type="scientific">Novosphingobium barchaimii LL02</name>
    <dbReference type="NCBI Taxonomy" id="1114963"/>
    <lineage>
        <taxon>Bacteria</taxon>
        <taxon>Pseudomonadati</taxon>
        <taxon>Pseudomonadota</taxon>
        <taxon>Alphaproteobacteria</taxon>
        <taxon>Sphingomonadales</taxon>
        <taxon>Sphingomonadaceae</taxon>
        <taxon>Novosphingobium</taxon>
    </lineage>
</organism>
<dbReference type="EMBL" id="JACU01000002">
    <property type="protein sequence ID" value="KMS60024.1"/>
    <property type="molecule type" value="Genomic_DNA"/>
</dbReference>
<name>A0A0J7Y7X7_9SPHN</name>
<dbReference type="AlphaFoldDB" id="A0A0J7Y7X7"/>
<accession>A0A0J7Y7X7</accession>
<comment type="caution">
    <text evidence="1">The sequence shown here is derived from an EMBL/GenBank/DDBJ whole genome shotgun (WGS) entry which is preliminary data.</text>
</comment>
<sequence>MGWSVMLQILLRALNASVAGQVAEIWGIRSAARMHKFVRHDHGCS</sequence>
<protein>
    <submittedName>
        <fullName evidence="1">Uncharacterized protein</fullName>
    </submittedName>
</protein>
<keyword evidence="2" id="KW-1185">Reference proteome</keyword>
<evidence type="ECO:0000313" key="2">
    <source>
        <dbReference type="Proteomes" id="UP000052268"/>
    </source>
</evidence>
<evidence type="ECO:0000313" key="1">
    <source>
        <dbReference type="EMBL" id="KMS60024.1"/>
    </source>
</evidence>